<feature type="chain" id="PRO_5026898654" evidence="1">
    <location>
        <begin position="23"/>
        <end position="279"/>
    </location>
</feature>
<evidence type="ECO:0000313" key="3">
    <source>
        <dbReference type="Proteomes" id="UP000504635"/>
    </source>
</evidence>
<keyword evidence="3" id="KW-1185">Reference proteome</keyword>
<dbReference type="KEGG" id="soy:115888763"/>
<feature type="signal peptide" evidence="1">
    <location>
        <begin position="1"/>
        <end position="22"/>
    </location>
</feature>
<dbReference type="AlphaFoldDB" id="A0A6J2YNU6"/>
<dbReference type="GeneID" id="115888763"/>
<keyword evidence="1" id="KW-0732">Signal</keyword>
<dbReference type="OrthoDB" id="365605at2759"/>
<dbReference type="PROSITE" id="PS50184">
    <property type="entry name" value="VWFC_2"/>
    <property type="match status" value="2"/>
</dbReference>
<organism evidence="3 4">
    <name type="scientific">Sitophilus oryzae</name>
    <name type="common">Rice weevil</name>
    <name type="synonym">Curculio oryzae</name>
    <dbReference type="NCBI Taxonomy" id="7048"/>
    <lineage>
        <taxon>Eukaryota</taxon>
        <taxon>Metazoa</taxon>
        <taxon>Ecdysozoa</taxon>
        <taxon>Arthropoda</taxon>
        <taxon>Hexapoda</taxon>
        <taxon>Insecta</taxon>
        <taxon>Pterygota</taxon>
        <taxon>Neoptera</taxon>
        <taxon>Endopterygota</taxon>
        <taxon>Coleoptera</taxon>
        <taxon>Polyphaga</taxon>
        <taxon>Cucujiformia</taxon>
        <taxon>Curculionidae</taxon>
        <taxon>Dryophthorinae</taxon>
        <taxon>Sitophilus</taxon>
    </lineage>
</organism>
<name>A0A6J2YNU6_SITOR</name>
<evidence type="ECO:0000256" key="1">
    <source>
        <dbReference type="SAM" id="SignalP"/>
    </source>
</evidence>
<feature type="domain" description="VWFC" evidence="2">
    <location>
        <begin position="136"/>
        <end position="217"/>
    </location>
</feature>
<accession>A0A6J2YNU6</accession>
<dbReference type="InterPro" id="IPR001007">
    <property type="entry name" value="VWF_dom"/>
</dbReference>
<protein>
    <submittedName>
        <fullName evidence="4">Kielin/chordin-like protein</fullName>
    </submittedName>
</protein>
<proteinExistence type="predicted"/>
<dbReference type="RefSeq" id="XP_030764465.1">
    <property type="nucleotide sequence ID" value="XM_030908605.1"/>
</dbReference>
<dbReference type="InParanoid" id="A0A6J2YNU6"/>
<sequence length="279" mass="31253">MLSMSKFTLTFLLFTCICHTLADDCDQHGVLLYEDLHCKPVKNSEDPCPTSFDCDLAQPKSGCLFKGKIYKPREEIDSDLTYSACQIGCRCGETSTTCAVLDCPENLGAYREPNCYPKYELGKCCASGSQCENSTKTCTVDGTVYKVGQNFYPKNSCLSCVCHENFQGSYDKETCVRRNCAEELRNAENIRNNCAPAYFRFESEENALCCPNHWVCPEENDKIEVVDKEPAGKSTLECTFGSKKVPVGEGFKRTVNMWGEDRNLVCQCTIPPFLTCKQL</sequence>
<feature type="domain" description="VWFC" evidence="2">
    <location>
        <begin position="61"/>
        <end position="132"/>
    </location>
</feature>
<dbReference type="SMART" id="SM00214">
    <property type="entry name" value="VWC"/>
    <property type="match status" value="2"/>
</dbReference>
<reference evidence="4" key="1">
    <citation type="submission" date="2025-08" db="UniProtKB">
        <authorList>
            <consortium name="RefSeq"/>
        </authorList>
    </citation>
    <scope>IDENTIFICATION</scope>
    <source>
        <tissue evidence="4">Gonads</tissue>
    </source>
</reference>
<gene>
    <name evidence="4" type="primary">LOC115888763</name>
</gene>
<evidence type="ECO:0000259" key="2">
    <source>
        <dbReference type="PROSITE" id="PS50184"/>
    </source>
</evidence>
<evidence type="ECO:0000313" key="4">
    <source>
        <dbReference type="RefSeq" id="XP_030764465.1"/>
    </source>
</evidence>
<dbReference type="Proteomes" id="UP000504635">
    <property type="component" value="Unplaced"/>
</dbReference>